<evidence type="ECO:0000313" key="3">
    <source>
        <dbReference type="Proteomes" id="UP000315995"/>
    </source>
</evidence>
<feature type="domain" description="Glycosyltransferase 2-like" evidence="1">
    <location>
        <begin position="6"/>
        <end position="146"/>
    </location>
</feature>
<dbReference type="GO" id="GO:0016740">
    <property type="term" value="F:transferase activity"/>
    <property type="evidence" value="ECO:0007669"/>
    <property type="project" value="UniProtKB-KW"/>
</dbReference>
<gene>
    <name evidence="2" type="ORF">FIV42_22550</name>
</gene>
<accession>A0A5B8Y9I7</accession>
<proteinExistence type="predicted"/>
<dbReference type="AlphaFoldDB" id="A0A4Y6PYN0"/>
<reference evidence="2 3" key="1">
    <citation type="submission" date="2019-06" db="EMBL/GenBank/DDBJ databases">
        <title>Persicimonas caeni gen. nov., sp. nov., a predatory bacterium isolated from solar saltern.</title>
        <authorList>
            <person name="Wang S."/>
        </authorList>
    </citation>
    <scope>NUCLEOTIDE SEQUENCE [LARGE SCALE GENOMIC DNA]</scope>
    <source>
        <strain evidence="2 3">YN101</strain>
    </source>
</reference>
<evidence type="ECO:0000259" key="1">
    <source>
        <dbReference type="Pfam" id="PF00535"/>
    </source>
</evidence>
<dbReference type="InterPro" id="IPR001173">
    <property type="entry name" value="Glyco_trans_2-like"/>
</dbReference>
<name>A0A4Y6PYN0_PERCE</name>
<dbReference type="PANTHER" id="PTHR43685:SF2">
    <property type="entry name" value="GLYCOSYLTRANSFERASE 2-LIKE DOMAIN-CONTAINING PROTEIN"/>
    <property type="match status" value="1"/>
</dbReference>
<sequence length="269" mass="31221">MEPFVSIILPTYNRAYVLWRAIQSVLAQTEPRWELLVVDDGSTDCTQRLLEEFRDPRITSIRTENAGPSAARNAGLDRAAGDYVAYLDSDNAWRDSFLERVLSATRAHPDDVLWYCGASITFWERDATGRWRRIEHTDELRRQYSLDDVWKLKCPDTNGILHRRGIAREVGGWDEDCRWLEDWDFFVRVALRYPDRTRWVPHILVDYRQVHGEGADGLCAQAREDGEAEVTGRRYLLDKWGAHPDFDARDKLDVTPDALPKLRVKEGDE</sequence>
<dbReference type="PANTHER" id="PTHR43685">
    <property type="entry name" value="GLYCOSYLTRANSFERASE"/>
    <property type="match status" value="1"/>
</dbReference>
<dbReference type="Proteomes" id="UP000315995">
    <property type="component" value="Chromosome"/>
</dbReference>
<organism evidence="2 3">
    <name type="scientific">Persicimonas caeni</name>
    <dbReference type="NCBI Taxonomy" id="2292766"/>
    <lineage>
        <taxon>Bacteria</taxon>
        <taxon>Deltaproteobacteria</taxon>
        <taxon>Bradymonadales</taxon>
        <taxon>Bradymonadaceae</taxon>
        <taxon>Persicimonas</taxon>
    </lineage>
</organism>
<accession>A0A4Y6PYN0</accession>
<dbReference type="RefSeq" id="WP_141199877.1">
    <property type="nucleotide sequence ID" value="NZ_CP041186.1"/>
</dbReference>
<keyword evidence="3" id="KW-1185">Reference proteome</keyword>
<dbReference type="SUPFAM" id="SSF53448">
    <property type="entry name" value="Nucleotide-diphospho-sugar transferases"/>
    <property type="match status" value="1"/>
</dbReference>
<dbReference type="CDD" id="cd00761">
    <property type="entry name" value="Glyco_tranf_GTA_type"/>
    <property type="match status" value="1"/>
</dbReference>
<dbReference type="EMBL" id="CP041186">
    <property type="protein sequence ID" value="QDG53421.1"/>
    <property type="molecule type" value="Genomic_DNA"/>
</dbReference>
<dbReference type="Gene3D" id="3.90.550.10">
    <property type="entry name" value="Spore Coat Polysaccharide Biosynthesis Protein SpsA, Chain A"/>
    <property type="match status" value="1"/>
</dbReference>
<dbReference type="Pfam" id="PF00535">
    <property type="entry name" value="Glycos_transf_2"/>
    <property type="match status" value="1"/>
</dbReference>
<dbReference type="InterPro" id="IPR029044">
    <property type="entry name" value="Nucleotide-diphossugar_trans"/>
</dbReference>
<dbReference type="InterPro" id="IPR050834">
    <property type="entry name" value="Glycosyltransf_2"/>
</dbReference>
<keyword evidence="2" id="KW-0808">Transferase</keyword>
<evidence type="ECO:0000313" key="2">
    <source>
        <dbReference type="EMBL" id="QDG53421.1"/>
    </source>
</evidence>
<protein>
    <submittedName>
        <fullName evidence="2">Glycosyltransferase family 2 protein</fullName>
    </submittedName>
</protein>
<dbReference type="OrthoDB" id="5291101at2"/>